<dbReference type="InterPro" id="IPR051258">
    <property type="entry name" value="Diverse_Substrate_Transporter"/>
</dbReference>
<dbReference type="InterPro" id="IPR000620">
    <property type="entry name" value="EamA_dom"/>
</dbReference>
<reference evidence="9 10" key="1">
    <citation type="submission" date="2021-01" db="EMBL/GenBank/DDBJ databases">
        <title>WGS of actinomycetes isolated from Thailand.</title>
        <authorList>
            <person name="Thawai C."/>
        </authorList>
    </citation>
    <scope>NUCLEOTIDE SEQUENCE [LARGE SCALE GENOMIC DNA]</scope>
    <source>
        <strain evidence="9 10">CA3R110</strain>
    </source>
</reference>
<comment type="caution">
    <text evidence="9">The sequence shown here is derived from an EMBL/GenBank/DDBJ whole genome shotgun (WGS) entry which is preliminary data.</text>
</comment>
<feature type="transmembrane region" description="Helical" evidence="7">
    <location>
        <begin position="69"/>
        <end position="90"/>
    </location>
</feature>
<dbReference type="PANTHER" id="PTHR42920:SF5">
    <property type="entry name" value="EAMA DOMAIN-CONTAINING PROTEIN"/>
    <property type="match status" value="1"/>
</dbReference>
<evidence type="ECO:0000313" key="10">
    <source>
        <dbReference type="Proteomes" id="UP000621510"/>
    </source>
</evidence>
<evidence type="ECO:0000256" key="4">
    <source>
        <dbReference type="ARBA" id="ARBA00022692"/>
    </source>
</evidence>
<accession>A0ABS1Q8R4</accession>
<feature type="transmembrane region" description="Helical" evidence="7">
    <location>
        <begin position="153"/>
        <end position="171"/>
    </location>
</feature>
<evidence type="ECO:0000256" key="2">
    <source>
        <dbReference type="ARBA" id="ARBA00007362"/>
    </source>
</evidence>
<name>A0ABS1Q8R4_9ACTN</name>
<keyword evidence="6 7" id="KW-0472">Membrane</keyword>
<comment type="subcellular location">
    <subcellularLocation>
        <location evidence="1">Cell membrane</location>
        <topology evidence="1">Multi-pass membrane protein</topology>
    </subcellularLocation>
</comment>
<evidence type="ECO:0000256" key="5">
    <source>
        <dbReference type="ARBA" id="ARBA00022989"/>
    </source>
</evidence>
<evidence type="ECO:0000256" key="3">
    <source>
        <dbReference type="ARBA" id="ARBA00022475"/>
    </source>
</evidence>
<dbReference type="EMBL" id="JAERRG010000063">
    <property type="protein sequence ID" value="MBL1120750.1"/>
    <property type="molecule type" value="Genomic_DNA"/>
</dbReference>
<protein>
    <submittedName>
        <fullName evidence="9">EamA family transporter</fullName>
    </submittedName>
</protein>
<comment type="similarity">
    <text evidence="2">Belongs to the EamA transporter family.</text>
</comment>
<feature type="domain" description="EamA" evidence="8">
    <location>
        <begin position="177"/>
        <end position="307"/>
    </location>
</feature>
<dbReference type="InterPro" id="IPR037185">
    <property type="entry name" value="EmrE-like"/>
</dbReference>
<keyword evidence="10" id="KW-1185">Reference proteome</keyword>
<evidence type="ECO:0000256" key="7">
    <source>
        <dbReference type="SAM" id="Phobius"/>
    </source>
</evidence>
<feature type="transmembrane region" description="Helical" evidence="7">
    <location>
        <begin position="238"/>
        <end position="255"/>
    </location>
</feature>
<feature type="transmembrane region" description="Helical" evidence="7">
    <location>
        <begin position="102"/>
        <end position="120"/>
    </location>
</feature>
<evidence type="ECO:0000313" key="9">
    <source>
        <dbReference type="EMBL" id="MBL1120750.1"/>
    </source>
</evidence>
<keyword evidence="4 7" id="KW-0812">Transmembrane</keyword>
<feature type="transmembrane region" description="Helical" evidence="7">
    <location>
        <begin position="209"/>
        <end position="232"/>
    </location>
</feature>
<dbReference type="PANTHER" id="PTHR42920">
    <property type="entry name" value="OS03G0707200 PROTEIN-RELATED"/>
    <property type="match status" value="1"/>
</dbReference>
<evidence type="ECO:0000256" key="1">
    <source>
        <dbReference type="ARBA" id="ARBA00004651"/>
    </source>
</evidence>
<keyword evidence="5 7" id="KW-1133">Transmembrane helix</keyword>
<sequence>MAPSVAGMSTVRAASAATFSSATARVRSLGRGKRRTSGDGRGAGIGLVLGGLVSQEFGAAVATSLFPRAGAAGIVALRLLLSAGLLLAVCRPRVRDYRRADWAVVVGFGAALAGMNFLFYQSIARIPLGAAVTFEVLGPLVLSVVLARRAASWLWAGLALAGVALLSRGGFDRLDGSGVAFALGAAALWAAYILLSARAGTRFPRTDGLALAMAVAAVLSLPAGIAVAGTALLDPVTLGLGVVVAILSSALPYTLELLALRRVTASVFGVVSTLAPVIAAVSGYAVLGQILSPLDLGAIALVVAAASGAVLTSRRR</sequence>
<feature type="transmembrane region" description="Helical" evidence="7">
    <location>
        <begin position="177"/>
        <end position="197"/>
    </location>
</feature>
<organism evidence="9 10">
    <name type="scientific">Streptomyces endocoffeicus</name>
    <dbReference type="NCBI Taxonomy" id="2898945"/>
    <lineage>
        <taxon>Bacteria</taxon>
        <taxon>Bacillati</taxon>
        <taxon>Actinomycetota</taxon>
        <taxon>Actinomycetes</taxon>
        <taxon>Kitasatosporales</taxon>
        <taxon>Streptomycetaceae</taxon>
        <taxon>Streptomyces</taxon>
    </lineage>
</organism>
<dbReference type="Proteomes" id="UP000621510">
    <property type="component" value="Unassembled WGS sequence"/>
</dbReference>
<evidence type="ECO:0000259" key="8">
    <source>
        <dbReference type="Pfam" id="PF00892"/>
    </source>
</evidence>
<feature type="transmembrane region" description="Helical" evidence="7">
    <location>
        <begin position="293"/>
        <end position="312"/>
    </location>
</feature>
<proteinExistence type="inferred from homology"/>
<feature type="transmembrane region" description="Helical" evidence="7">
    <location>
        <begin position="267"/>
        <end position="287"/>
    </location>
</feature>
<dbReference type="Pfam" id="PF00892">
    <property type="entry name" value="EamA"/>
    <property type="match status" value="1"/>
</dbReference>
<dbReference type="SUPFAM" id="SSF103481">
    <property type="entry name" value="Multidrug resistance efflux transporter EmrE"/>
    <property type="match status" value="2"/>
</dbReference>
<feature type="transmembrane region" description="Helical" evidence="7">
    <location>
        <begin position="126"/>
        <end position="146"/>
    </location>
</feature>
<keyword evidence="3" id="KW-1003">Cell membrane</keyword>
<evidence type="ECO:0000256" key="6">
    <source>
        <dbReference type="ARBA" id="ARBA00023136"/>
    </source>
</evidence>
<feature type="transmembrane region" description="Helical" evidence="7">
    <location>
        <begin position="43"/>
        <end position="63"/>
    </location>
</feature>
<gene>
    <name evidence="9" type="ORF">JK364_52115</name>
</gene>